<protein>
    <recommendedName>
        <fullName evidence="4">Integral membrane protein</fullName>
    </recommendedName>
</protein>
<proteinExistence type="predicted"/>
<accession>A0A5P0ZPU5</accession>
<keyword evidence="1" id="KW-1133">Transmembrane helix</keyword>
<evidence type="ECO:0000313" key="3">
    <source>
        <dbReference type="Proteomes" id="UP000414364"/>
    </source>
</evidence>
<evidence type="ECO:0008006" key="4">
    <source>
        <dbReference type="Google" id="ProtNLM"/>
    </source>
</evidence>
<dbReference type="RefSeq" id="WP_153385668.1">
    <property type="nucleotide sequence ID" value="NZ_VDFP01000014.1"/>
</dbReference>
<comment type="caution">
    <text evidence="2">The sequence shown here is derived from an EMBL/GenBank/DDBJ whole genome shotgun (WGS) entry which is preliminary data.</text>
</comment>
<feature type="transmembrane region" description="Helical" evidence="1">
    <location>
        <begin position="476"/>
        <end position="494"/>
    </location>
</feature>
<name>A0A5P0ZPU5_9LACO</name>
<feature type="transmembrane region" description="Helical" evidence="1">
    <location>
        <begin position="279"/>
        <end position="300"/>
    </location>
</feature>
<feature type="transmembrane region" description="Helical" evidence="1">
    <location>
        <begin position="211"/>
        <end position="228"/>
    </location>
</feature>
<dbReference type="Proteomes" id="UP000414364">
    <property type="component" value="Unassembled WGS sequence"/>
</dbReference>
<feature type="transmembrane region" description="Helical" evidence="1">
    <location>
        <begin position="12"/>
        <end position="32"/>
    </location>
</feature>
<feature type="transmembrane region" description="Helical" evidence="1">
    <location>
        <begin position="451"/>
        <end position="469"/>
    </location>
</feature>
<gene>
    <name evidence="2" type="ORF">FHL06_07740</name>
</gene>
<dbReference type="NCBIfam" id="TIGR03766">
    <property type="entry name" value="TIGR03766 family XrtG-associated glycosyltransferase"/>
    <property type="match status" value="1"/>
</dbReference>
<feature type="transmembrane region" description="Helical" evidence="1">
    <location>
        <begin position="86"/>
        <end position="103"/>
    </location>
</feature>
<evidence type="ECO:0000256" key="1">
    <source>
        <dbReference type="SAM" id="Phobius"/>
    </source>
</evidence>
<keyword evidence="1" id="KW-0812">Transmembrane</keyword>
<keyword evidence="1" id="KW-0472">Membrane</keyword>
<reference evidence="2 3" key="1">
    <citation type="journal article" date="2019" name="Syst. Appl. Microbiol.">
        <title>Polyphasic characterization of two novel Lactobacillus spp. isolated from blown salami packages: Description of Lactobacillus halodurans sp. nov. and Lactobacillus salsicarnum sp. nov.</title>
        <authorList>
            <person name="Schuster J.A."/>
            <person name="Klingl A."/>
            <person name="Vogel R.F."/>
            <person name="Ehrmann M.A."/>
        </authorList>
    </citation>
    <scope>NUCLEOTIDE SEQUENCE [LARGE SCALE GENOMIC DNA]</scope>
    <source>
        <strain evidence="2 3">TMW 1.2172</strain>
    </source>
</reference>
<dbReference type="AlphaFoldDB" id="A0A5P0ZPU5"/>
<evidence type="ECO:0000313" key="2">
    <source>
        <dbReference type="EMBL" id="MQS76273.1"/>
    </source>
</evidence>
<sequence length="511" mass="58140">MRQKLFNFSNHSLKVIFYILFTLTFFFALTSPNLILGDNAVTKIGTTAVSTIFLLLAGAIFLLLYVSKTAHKFFYKIFIKNNKITATIFLLIVIVLQIIFVQLTHPAIGFDVGAIHYGLTNPRNINTIGYFSVNPNNVNLLLIQHWFATQFKMTSWLFFDYLTLILVDLSAIFNLFSIGLIDKTKVPLAMYLHALWLILFPMILVPYTDTWVLPLVSLYLLCYCFISYTKVNFIYKLPVAIIFGVAISCAYFVKPSGIIPAIAILIVELLRLLVSTRKMWATLLLVILVAGSAYGGYHVFNQSIQKQTYIRVNTFRAKPIVHFINMGLSGDGGYNEKDSFKMATTISKQARIDYSVHSIKKRLKKMGPFGYVKFLLQKQGNNSADGTFAWIKEGNFIHGSSIPKQHGVAGVIDNFIYLYGTNLGDFRFIAQIFWCICLGIIFFAWDDTRKITQIMRLTIIGGFIFLLIFEGGRSRYLIQFLPAFLILATLNFHATKQKLHDLFSWTKTSKD</sequence>
<dbReference type="InterPro" id="IPR021200">
    <property type="entry name" value="CHIM_prot"/>
</dbReference>
<feature type="transmembrane region" description="Helical" evidence="1">
    <location>
        <begin position="44"/>
        <end position="66"/>
    </location>
</feature>
<feature type="transmembrane region" description="Helical" evidence="1">
    <location>
        <begin position="161"/>
        <end position="181"/>
    </location>
</feature>
<feature type="transmembrane region" description="Helical" evidence="1">
    <location>
        <begin position="428"/>
        <end position="445"/>
    </location>
</feature>
<feature type="transmembrane region" description="Helical" evidence="1">
    <location>
        <begin position="240"/>
        <end position="267"/>
    </location>
</feature>
<dbReference type="EMBL" id="VDFP01000014">
    <property type="protein sequence ID" value="MQS76273.1"/>
    <property type="molecule type" value="Genomic_DNA"/>
</dbReference>
<organism evidence="2 3">
    <name type="scientific">Companilactobacillus halodurans</name>
    <dbReference type="NCBI Taxonomy" id="2584183"/>
    <lineage>
        <taxon>Bacteria</taxon>
        <taxon>Bacillati</taxon>
        <taxon>Bacillota</taxon>
        <taxon>Bacilli</taxon>
        <taxon>Lactobacillales</taxon>
        <taxon>Lactobacillaceae</taxon>
        <taxon>Companilactobacillus</taxon>
    </lineage>
</organism>
<feature type="transmembrane region" description="Helical" evidence="1">
    <location>
        <begin position="188"/>
        <end position="205"/>
    </location>
</feature>